<keyword evidence="3" id="KW-1185">Reference proteome</keyword>
<evidence type="ECO:0000313" key="3">
    <source>
        <dbReference type="Proteomes" id="UP000320591"/>
    </source>
</evidence>
<protein>
    <submittedName>
        <fullName evidence="2">Uncharacterized protein</fullName>
    </submittedName>
</protein>
<keyword evidence="1" id="KW-1133">Transmembrane helix</keyword>
<dbReference type="EMBL" id="CP042220">
    <property type="protein sequence ID" value="QDX31221.1"/>
    <property type="molecule type" value="Genomic_DNA"/>
</dbReference>
<dbReference type="KEGG" id="dic:Dpoa569_0003212"/>
<keyword evidence="1" id="KW-0812">Transmembrane</keyword>
<dbReference type="RefSeq" id="WP_146411537.1">
    <property type="nucleotide sequence ID" value="NZ_CP042220.2"/>
</dbReference>
<keyword evidence="1" id="KW-0472">Membrane</keyword>
<gene>
    <name evidence="2" type="ORF">Dpoa569_0003212</name>
</gene>
<dbReference type="Proteomes" id="UP000320591">
    <property type="component" value="Chromosome"/>
</dbReference>
<dbReference type="AlphaFoldDB" id="A0A5B8IAF1"/>
<sequence>MVITMILKKRFIKWLCLPIAISMASIPSSYALTDAQYKALVLGAVAAGSWGVWGLFNTVVNSSIRGRITSTDGASLVGTLCGSTAAGTVRLWNPPTDPINAANLVTAAIKTATVPAAATGCYWVTKLVVQIYFDSLKGKSDHLDLTKRRHLSADADRFARLKDHLANQIDYAGAASSNATRVRLNYIATCGHELVPTRRCAELEDDVARAQSAASAATLAAKETAWDLASLAVTIANDEGSTLFSENPLPPRP</sequence>
<accession>A0A5B8IAF1</accession>
<evidence type="ECO:0000313" key="2">
    <source>
        <dbReference type="EMBL" id="QDX31221.1"/>
    </source>
</evidence>
<evidence type="ECO:0000256" key="1">
    <source>
        <dbReference type="SAM" id="Phobius"/>
    </source>
</evidence>
<feature type="transmembrane region" description="Helical" evidence="1">
    <location>
        <begin position="41"/>
        <end position="60"/>
    </location>
</feature>
<proteinExistence type="predicted"/>
<name>A0A5B8IAF1_9GAMM</name>
<reference evidence="2 3" key="1">
    <citation type="journal article" date="2019" name="Environ. Microbiol.">
        <title>The phytopathogenic nature of Dickeya aquatica 174/2 and the dynamic early evolution of Dickeya pathogenicity.</title>
        <authorList>
            <person name="Duprey A."/>
            <person name="Taib N."/>
            <person name="Leonard S."/>
            <person name="Garin T."/>
            <person name="Flandrois J.P."/>
            <person name="Nasser W."/>
            <person name="Brochier-Armanet C."/>
            <person name="Reverchon S."/>
        </authorList>
    </citation>
    <scope>NUCLEOTIDE SEQUENCE [LARGE SCALE GENOMIC DNA]</scope>
    <source>
        <strain evidence="2 3">NCPPB 569</strain>
    </source>
</reference>
<organism evidence="2 3">
    <name type="scientific">Dickeya poaceiphila</name>
    <dbReference type="NCBI Taxonomy" id="568768"/>
    <lineage>
        <taxon>Bacteria</taxon>
        <taxon>Pseudomonadati</taxon>
        <taxon>Pseudomonadota</taxon>
        <taxon>Gammaproteobacteria</taxon>
        <taxon>Enterobacterales</taxon>
        <taxon>Pectobacteriaceae</taxon>
        <taxon>Dickeya</taxon>
    </lineage>
</organism>